<feature type="transmembrane region" description="Helical" evidence="10">
    <location>
        <begin position="180"/>
        <end position="199"/>
    </location>
</feature>
<dbReference type="Pfam" id="PF01545">
    <property type="entry name" value="Cation_efflux"/>
    <property type="match status" value="1"/>
</dbReference>
<dbReference type="AlphaFoldDB" id="A0ABC9GZ91"/>
<name>A0ABC9GZ91_9POAL</name>
<dbReference type="InterPro" id="IPR002524">
    <property type="entry name" value="Cation_efflux"/>
</dbReference>
<evidence type="ECO:0000313" key="14">
    <source>
        <dbReference type="Proteomes" id="UP001497457"/>
    </source>
</evidence>
<accession>A0ABC9GZ91</accession>
<dbReference type="PANTHER" id="PTHR43840">
    <property type="entry name" value="MITOCHONDRIAL METAL TRANSPORTER 1-RELATED"/>
    <property type="match status" value="1"/>
</dbReference>
<comment type="function">
    <text evidence="1">Involved in sequestration of excess metal in the cytoplasm into vacuoles to maintain metal homeostasis.</text>
</comment>
<dbReference type="FunFam" id="1.20.1510.10:FF:000015">
    <property type="entry name" value="Metal tolerance protein 4"/>
    <property type="match status" value="1"/>
</dbReference>
<organism evidence="13 14">
    <name type="scientific">Urochloa decumbens</name>
    <dbReference type="NCBI Taxonomy" id="240449"/>
    <lineage>
        <taxon>Eukaryota</taxon>
        <taxon>Viridiplantae</taxon>
        <taxon>Streptophyta</taxon>
        <taxon>Embryophyta</taxon>
        <taxon>Tracheophyta</taxon>
        <taxon>Spermatophyta</taxon>
        <taxon>Magnoliopsida</taxon>
        <taxon>Liliopsida</taxon>
        <taxon>Poales</taxon>
        <taxon>Poaceae</taxon>
        <taxon>PACMAD clade</taxon>
        <taxon>Panicoideae</taxon>
        <taxon>Panicodae</taxon>
        <taxon>Paniceae</taxon>
        <taxon>Melinidinae</taxon>
        <taxon>Urochloa</taxon>
    </lineage>
</organism>
<dbReference type="Gene3D" id="3.30.70.1350">
    <property type="entry name" value="Cation efflux protein, cytoplasmic domain"/>
    <property type="match status" value="1"/>
</dbReference>
<dbReference type="SUPFAM" id="SSF161111">
    <property type="entry name" value="Cation efflux protein transmembrane domain-like"/>
    <property type="match status" value="1"/>
</dbReference>
<evidence type="ECO:0000256" key="4">
    <source>
        <dbReference type="ARBA" id="ARBA00022448"/>
    </source>
</evidence>
<evidence type="ECO:0000256" key="6">
    <source>
        <dbReference type="ARBA" id="ARBA00022692"/>
    </source>
</evidence>
<reference evidence="13" key="1">
    <citation type="submission" date="2024-10" db="EMBL/GenBank/DDBJ databases">
        <authorList>
            <person name="Ryan C."/>
        </authorList>
    </citation>
    <scope>NUCLEOTIDE SEQUENCE [LARGE SCALE GENOMIC DNA]</scope>
</reference>
<feature type="region of interest" description="Disordered" evidence="9">
    <location>
        <begin position="1"/>
        <end position="31"/>
    </location>
</feature>
<sequence length="407" mass="45779">MEGDDRKAPLLGAGGRPPSLRRRDSARSLRSSFLSRLPDKVRAGLDPERPADVDLARAKGLSQGERKYYEKQLATLRTFEEVEALCMPGEFESDESDRGEFEDKEQKQSEFAMKISNYANIVLLVFKVYATIRTGSMAIAASTLDSLLDFMAGGILWFTHLSMKRVNIYKYPIGKLRVQPVGIIVFAAIMATLGFQVLIKAIEQLVENKPGEKMTSEQLIWLYSIMLSATAVKLALWLYCKSSGNSIVRAYAKDHYFDVITNVVGLVAAVLGDKFLWWIDPAGAVVLAVYTIVNWSKTVLENAVTLVGQCAPPEMLQMLTYLAIKHDTRVKRVDTVRAYSFGALYFVEVDIELSEHMRLREAHTIGESLQEKIEKLPEVERAFVHIDFESTHKPEHKVRSRLPATDP</sequence>
<feature type="domain" description="Cation efflux protein cytoplasmic" evidence="12">
    <location>
        <begin position="324"/>
        <end position="387"/>
    </location>
</feature>
<comment type="similarity">
    <text evidence="3">Belongs to the cation diffusion facilitator (CDF) transporter (TC 2.A.4) family. SLC30A subfamily.</text>
</comment>
<dbReference type="InterPro" id="IPR027470">
    <property type="entry name" value="Cation_efflux_CTD"/>
</dbReference>
<evidence type="ECO:0000256" key="2">
    <source>
        <dbReference type="ARBA" id="ARBA00004128"/>
    </source>
</evidence>
<evidence type="ECO:0000256" key="9">
    <source>
        <dbReference type="SAM" id="MobiDB-lite"/>
    </source>
</evidence>
<keyword evidence="8 10" id="KW-0472">Membrane</keyword>
<evidence type="ECO:0000256" key="5">
    <source>
        <dbReference type="ARBA" id="ARBA00022554"/>
    </source>
</evidence>
<dbReference type="EMBL" id="CAXIPR030000810">
    <property type="protein sequence ID" value="CAM0147358.1"/>
    <property type="molecule type" value="Genomic_DNA"/>
</dbReference>
<dbReference type="InterPro" id="IPR058533">
    <property type="entry name" value="Cation_efflux_TM"/>
</dbReference>
<evidence type="ECO:0000256" key="7">
    <source>
        <dbReference type="ARBA" id="ARBA00022989"/>
    </source>
</evidence>
<evidence type="ECO:0000256" key="8">
    <source>
        <dbReference type="ARBA" id="ARBA00023136"/>
    </source>
</evidence>
<gene>
    <name evidence="13" type="ORF">URODEC1_LOCUS120803</name>
</gene>
<feature type="transmembrane region" description="Helical" evidence="10">
    <location>
        <begin position="219"/>
        <end position="239"/>
    </location>
</feature>
<evidence type="ECO:0000259" key="11">
    <source>
        <dbReference type="Pfam" id="PF01545"/>
    </source>
</evidence>
<dbReference type="Proteomes" id="UP001497457">
    <property type="component" value="Unassembled WGS sequence"/>
</dbReference>
<keyword evidence="14" id="KW-1185">Reference proteome</keyword>
<evidence type="ECO:0000256" key="1">
    <source>
        <dbReference type="ARBA" id="ARBA00003168"/>
    </source>
</evidence>
<dbReference type="Pfam" id="PF16916">
    <property type="entry name" value="ZT_dimer"/>
    <property type="match status" value="1"/>
</dbReference>
<comment type="subcellular location">
    <subcellularLocation>
        <location evidence="2">Vacuole membrane</location>
        <topology evidence="2">Multi-pass membrane protein</topology>
    </subcellularLocation>
</comment>
<evidence type="ECO:0008006" key="15">
    <source>
        <dbReference type="Google" id="ProtNLM"/>
    </source>
</evidence>
<keyword evidence="7 10" id="KW-1133">Transmembrane helix</keyword>
<dbReference type="FunFam" id="3.30.70.1350:FF:000005">
    <property type="entry name" value="Metal tolerance protein 4"/>
    <property type="match status" value="1"/>
</dbReference>
<keyword evidence="4" id="KW-0813">Transport</keyword>
<comment type="caution">
    <text evidence="13">The sequence shown here is derived from an EMBL/GenBank/DDBJ whole genome shotgun (WGS) entry which is preliminary data.</text>
</comment>
<dbReference type="NCBIfam" id="TIGR01297">
    <property type="entry name" value="CDF"/>
    <property type="match status" value="1"/>
</dbReference>
<keyword evidence="6 10" id="KW-0812">Transmembrane</keyword>
<protein>
    <recommendedName>
        <fullName evidence="15">Cation efflux protein cytoplasmic domain-containing protein</fullName>
    </recommendedName>
</protein>
<dbReference type="PANTHER" id="PTHR43840:SF23">
    <property type="entry name" value="METAL TOLERANCE PROTEIN 3"/>
    <property type="match status" value="1"/>
</dbReference>
<feature type="transmembrane region" description="Helical" evidence="10">
    <location>
        <begin position="138"/>
        <end position="159"/>
    </location>
</feature>
<feature type="domain" description="Cation efflux protein transmembrane" evidence="11">
    <location>
        <begin position="114"/>
        <end position="307"/>
    </location>
</feature>
<evidence type="ECO:0000313" key="13">
    <source>
        <dbReference type="EMBL" id="CAM0147358.1"/>
    </source>
</evidence>
<evidence type="ECO:0000256" key="10">
    <source>
        <dbReference type="SAM" id="Phobius"/>
    </source>
</evidence>
<dbReference type="GO" id="GO:0005774">
    <property type="term" value="C:vacuolar membrane"/>
    <property type="evidence" value="ECO:0007669"/>
    <property type="project" value="UniProtKB-SubCell"/>
</dbReference>
<dbReference type="InterPro" id="IPR050291">
    <property type="entry name" value="CDF_Transporter"/>
</dbReference>
<evidence type="ECO:0000256" key="3">
    <source>
        <dbReference type="ARBA" id="ARBA00008873"/>
    </source>
</evidence>
<dbReference type="InterPro" id="IPR027469">
    <property type="entry name" value="Cation_efflux_TMD_sf"/>
</dbReference>
<keyword evidence="5" id="KW-0926">Vacuole</keyword>
<dbReference type="InterPro" id="IPR036837">
    <property type="entry name" value="Cation_efflux_CTD_sf"/>
</dbReference>
<proteinExistence type="inferred from homology"/>
<evidence type="ECO:0000259" key="12">
    <source>
        <dbReference type="Pfam" id="PF16916"/>
    </source>
</evidence>
<dbReference type="Gene3D" id="1.20.1510.10">
    <property type="entry name" value="Cation efflux protein transmembrane domain"/>
    <property type="match status" value="1"/>
</dbReference>
<dbReference type="SUPFAM" id="SSF160240">
    <property type="entry name" value="Cation efflux protein cytoplasmic domain-like"/>
    <property type="match status" value="1"/>
</dbReference>
<feature type="transmembrane region" description="Helical" evidence="10">
    <location>
        <begin position="115"/>
        <end position="132"/>
    </location>
</feature>